<organism evidence="1">
    <name type="scientific">Micrurus carvalhoi</name>
    <dbReference type="NCBI Taxonomy" id="3147026"/>
    <lineage>
        <taxon>Eukaryota</taxon>
        <taxon>Metazoa</taxon>
        <taxon>Chordata</taxon>
        <taxon>Craniata</taxon>
        <taxon>Vertebrata</taxon>
        <taxon>Euteleostomi</taxon>
        <taxon>Lepidosauria</taxon>
        <taxon>Squamata</taxon>
        <taxon>Bifurcata</taxon>
        <taxon>Unidentata</taxon>
        <taxon>Episquamata</taxon>
        <taxon>Toxicofera</taxon>
        <taxon>Serpentes</taxon>
        <taxon>Colubroidea</taxon>
        <taxon>Elapidae</taxon>
        <taxon>Elapinae</taxon>
        <taxon>Micrurus</taxon>
    </lineage>
</organism>
<reference evidence="1" key="1">
    <citation type="submission" date="2017-07" db="EMBL/GenBank/DDBJ databases">
        <authorList>
            <person name="Mikheyev A."/>
            <person name="Grau M."/>
        </authorList>
    </citation>
    <scope>NUCLEOTIDE SEQUENCE</scope>
    <source>
        <tissue evidence="1">Venom_gland</tissue>
    </source>
</reference>
<protein>
    <submittedName>
        <fullName evidence="1">Uncharacterized protein</fullName>
    </submittedName>
</protein>
<sequence length="144" mass="16521">MPIWDNVFSILGKQTEILKEMTSITTTTLKTGEKNYTVGNNFNDSNFTCDTKKIDEMLMVEKQNTASNIGIQTTLFSLQETMLKLQDTMMKNHTEMRADINEIKEDMGKLKNEIKLDISKLDEKVGSIQQALEKNEHTIKEVKK</sequence>
<dbReference type="EMBL" id="IACI01103775">
    <property type="protein sequence ID" value="LAA32226.1"/>
    <property type="molecule type" value="Transcribed_RNA"/>
</dbReference>
<reference evidence="1" key="2">
    <citation type="submission" date="2017-12" db="EMBL/GenBank/DDBJ databases">
        <title>Coralsnake Venomics: Analyses of Venom Gland Transcriptomes and Proteomes of Six Brazilian Taxa.</title>
        <authorList>
            <person name="Aird S.D."/>
            <person name="Jorge da Silva N."/>
            <person name="Qiu L."/>
            <person name="Villar-Briones A."/>
            <person name="Aparecida-Saddi V."/>
            <person name="Campos-Telles M.P."/>
            <person name="Grau M."/>
            <person name="Mikheyev A.S."/>
        </authorList>
    </citation>
    <scope>NUCLEOTIDE SEQUENCE</scope>
    <source>
        <tissue evidence="1">Venom_gland</tissue>
    </source>
</reference>
<accession>A0A2H6NGS5</accession>
<proteinExistence type="predicted"/>
<evidence type="ECO:0000313" key="1">
    <source>
        <dbReference type="EMBL" id="LAA32226.1"/>
    </source>
</evidence>
<dbReference type="AlphaFoldDB" id="A0A2H6NGS5"/>
<name>A0A2H6NGS5_9SAUR</name>